<gene>
    <name evidence="5" type="ORF">NH26_01675</name>
</gene>
<dbReference type="InterPro" id="IPR003439">
    <property type="entry name" value="ABC_transporter-like_ATP-bd"/>
</dbReference>
<dbReference type="GO" id="GO:0016887">
    <property type="term" value="F:ATP hydrolysis activity"/>
    <property type="evidence" value="ECO:0007669"/>
    <property type="project" value="InterPro"/>
</dbReference>
<dbReference type="Gene3D" id="3.40.50.300">
    <property type="entry name" value="P-loop containing nucleotide triphosphate hydrolases"/>
    <property type="match status" value="1"/>
</dbReference>
<reference evidence="5 6" key="1">
    <citation type="journal article" date="2012" name="Int. J. Syst. Evol. Microbiol.">
        <title>Flammeovirga pacifica sp. nov., isolated from deep-sea sediment.</title>
        <authorList>
            <person name="Xu H."/>
            <person name="Fu Y."/>
            <person name="Yang N."/>
            <person name="Ding Z."/>
            <person name="Lai Q."/>
            <person name="Zeng R."/>
        </authorList>
    </citation>
    <scope>NUCLEOTIDE SEQUENCE [LARGE SCALE GENOMIC DNA]</scope>
    <source>
        <strain evidence="6">DSM 24597 / LMG 26175 / WPAGA1</strain>
    </source>
</reference>
<evidence type="ECO:0000313" key="6">
    <source>
        <dbReference type="Proteomes" id="UP000179797"/>
    </source>
</evidence>
<dbReference type="InterPro" id="IPR003593">
    <property type="entry name" value="AAA+_ATPase"/>
</dbReference>
<dbReference type="PANTHER" id="PTHR42781">
    <property type="entry name" value="SPERMIDINE/PUTRESCINE IMPORT ATP-BINDING PROTEIN POTA"/>
    <property type="match status" value="1"/>
</dbReference>
<organism evidence="5 6">
    <name type="scientific">Flammeovirga pacifica</name>
    <dbReference type="NCBI Taxonomy" id="915059"/>
    <lineage>
        <taxon>Bacteria</taxon>
        <taxon>Pseudomonadati</taxon>
        <taxon>Bacteroidota</taxon>
        <taxon>Cytophagia</taxon>
        <taxon>Cytophagales</taxon>
        <taxon>Flammeovirgaceae</taxon>
        <taxon>Flammeovirga</taxon>
    </lineage>
</organism>
<dbReference type="PANTHER" id="PTHR42781:SF4">
    <property type="entry name" value="SPERMIDINE_PUTRESCINE IMPORT ATP-BINDING PROTEIN POTA"/>
    <property type="match status" value="1"/>
</dbReference>
<name>A0A1S1YVU6_FLAPC</name>
<dbReference type="Proteomes" id="UP000179797">
    <property type="component" value="Unassembled WGS sequence"/>
</dbReference>
<protein>
    <recommendedName>
        <fullName evidence="4">ABC transporter domain-containing protein</fullName>
    </recommendedName>
</protein>
<keyword evidence="2" id="KW-0547">Nucleotide-binding</keyword>
<keyword evidence="6" id="KW-1185">Reference proteome</keyword>
<sequence length="288" mass="32202">MIRIKANHLFKEASFHVSFDVNIEQGDFIGIFGPSGAGKTTLLNIISGLIDANNTFLEVNGIKWVDTSKNISLPPQKRKVGMVFQDFALFPHLTVLQNLNYATNKNQKEDNSEEVITIMGLKELLTLFPHQLSGGQKQRVAIARAVIQQPEILLLDEPLSALDPSLRSKLQDYLLKIHARFQLTTLMISHDIPEIFKLCNKVLPIENGQSKELTSPLLYFNPSPLQGKFRLDAKVLNIKCVDVLGIITLLIGKEVIQVTTNPEIADSLVLEQEVKISIKAFQPIIEID</sequence>
<dbReference type="Pfam" id="PF00005">
    <property type="entry name" value="ABC_tran"/>
    <property type="match status" value="1"/>
</dbReference>
<keyword evidence="3" id="KW-0067">ATP-binding</keyword>
<proteinExistence type="predicted"/>
<dbReference type="InterPro" id="IPR050093">
    <property type="entry name" value="ABC_SmlMolc_Importer"/>
</dbReference>
<dbReference type="AlphaFoldDB" id="A0A1S1YVU6"/>
<evidence type="ECO:0000259" key="4">
    <source>
        <dbReference type="PROSITE" id="PS50893"/>
    </source>
</evidence>
<accession>A0A1S1YVU6</accession>
<dbReference type="PROSITE" id="PS00211">
    <property type="entry name" value="ABC_TRANSPORTER_1"/>
    <property type="match status" value="1"/>
</dbReference>
<comment type="caution">
    <text evidence="5">The sequence shown here is derived from an EMBL/GenBank/DDBJ whole genome shotgun (WGS) entry which is preliminary data.</text>
</comment>
<keyword evidence="1" id="KW-0813">Transport</keyword>
<evidence type="ECO:0000313" key="5">
    <source>
        <dbReference type="EMBL" id="OHX65152.1"/>
    </source>
</evidence>
<dbReference type="InterPro" id="IPR017871">
    <property type="entry name" value="ABC_transporter-like_CS"/>
</dbReference>
<dbReference type="RefSeq" id="WP_044226835.1">
    <property type="nucleotide sequence ID" value="NZ_JRYR02000001.1"/>
</dbReference>
<dbReference type="SUPFAM" id="SSF52540">
    <property type="entry name" value="P-loop containing nucleoside triphosphate hydrolases"/>
    <property type="match status" value="1"/>
</dbReference>
<dbReference type="InterPro" id="IPR027417">
    <property type="entry name" value="P-loop_NTPase"/>
</dbReference>
<evidence type="ECO:0000256" key="3">
    <source>
        <dbReference type="ARBA" id="ARBA00022840"/>
    </source>
</evidence>
<dbReference type="GO" id="GO:0005524">
    <property type="term" value="F:ATP binding"/>
    <property type="evidence" value="ECO:0007669"/>
    <property type="project" value="UniProtKB-KW"/>
</dbReference>
<dbReference type="OrthoDB" id="9802264at2"/>
<dbReference type="EMBL" id="JRYR02000001">
    <property type="protein sequence ID" value="OHX65152.1"/>
    <property type="molecule type" value="Genomic_DNA"/>
</dbReference>
<evidence type="ECO:0000256" key="1">
    <source>
        <dbReference type="ARBA" id="ARBA00022448"/>
    </source>
</evidence>
<evidence type="ECO:0000256" key="2">
    <source>
        <dbReference type="ARBA" id="ARBA00022741"/>
    </source>
</evidence>
<dbReference type="SMART" id="SM00382">
    <property type="entry name" value="AAA"/>
    <property type="match status" value="1"/>
</dbReference>
<feature type="domain" description="ABC transporter" evidence="4">
    <location>
        <begin position="1"/>
        <end position="232"/>
    </location>
</feature>
<dbReference type="PROSITE" id="PS50893">
    <property type="entry name" value="ABC_TRANSPORTER_2"/>
    <property type="match status" value="1"/>
</dbReference>
<dbReference type="STRING" id="915059.NH26_01675"/>